<dbReference type="PANTHER" id="PTHR47966:SF1">
    <property type="entry name" value="ASPARTYL PROTEINASE"/>
    <property type="match status" value="1"/>
</dbReference>
<dbReference type="GO" id="GO:0006508">
    <property type="term" value="P:proteolysis"/>
    <property type="evidence" value="ECO:0007669"/>
    <property type="project" value="UniProtKB-KW"/>
</dbReference>
<evidence type="ECO:0000256" key="11">
    <source>
        <dbReference type="RuleBase" id="RU000454"/>
    </source>
</evidence>
<gene>
    <name evidence="14" type="ORF">O0I10_001118</name>
</gene>
<dbReference type="InterPro" id="IPR033121">
    <property type="entry name" value="PEPTIDASE_A1"/>
</dbReference>
<evidence type="ECO:0000256" key="8">
    <source>
        <dbReference type="ARBA" id="ARBA00023145"/>
    </source>
</evidence>
<dbReference type="RefSeq" id="XP_058347854.1">
    <property type="nucleotide sequence ID" value="XM_058481216.1"/>
</dbReference>
<evidence type="ECO:0000256" key="9">
    <source>
        <dbReference type="ARBA" id="ARBA00023157"/>
    </source>
</evidence>
<feature type="active site" evidence="10">
    <location>
        <position position="275"/>
    </location>
</feature>
<sequence>MHFSTITAALALVVPASTVLAGFTMSLEPNKGYQRNATASVLRAQSKYSKYLVDSVNSFSGSGVVPMTDYEYDIEYYGTVSVGTPPQKFKLDFDTGSSDLWFAGEDCTSCGDKPKFKSSDSSTFEKGDKPWKISYGDGSSASGTVAYDVVDLGGLKIKKQAIELADKRSSSFNKDPIDGILGLGFNSINTVNEKTPMDNLIEQKLIDKPIFGCYLGKHKEGGGGEYVFGDINKEHIDGELKKVPIDNSQGWWGVTVDKSTVGGKEVTGNFDAILDTGTTLLILNDDLIKGIADAYGATANPDGTYTIDCDTSKFEPLKFSMAGNDFEVSPDSLVYVENGGSCIAGFASGGLSVNIIGDTFLKNNYVVYDQGTPEVQIAPSK</sequence>
<evidence type="ECO:0000256" key="2">
    <source>
        <dbReference type="ARBA" id="ARBA00007447"/>
    </source>
</evidence>
<dbReference type="GeneID" id="83208536"/>
<evidence type="ECO:0000256" key="5">
    <source>
        <dbReference type="ARBA" id="ARBA00022729"/>
    </source>
</evidence>
<name>A0AAD8DIG2_9FUNG</name>
<proteinExistence type="inferred from homology"/>
<protein>
    <recommendedName>
        <fullName evidence="3">rhizopuspepsin</fullName>
        <ecNumber evidence="3">3.4.23.21</ecNumber>
    </recommendedName>
</protein>
<comment type="similarity">
    <text evidence="2 11">Belongs to the peptidase A1 family.</text>
</comment>
<evidence type="ECO:0000259" key="13">
    <source>
        <dbReference type="PROSITE" id="PS51767"/>
    </source>
</evidence>
<dbReference type="SUPFAM" id="SSF50630">
    <property type="entry name" value="Acid proteases"/>
    <property type="match status" value="1"/>
</dbReference>
<evidence type="ECO:0000256" key="6">
    <source>
        <dbReference type="ARBA" id="ARBA00022750"/>
    </source>
</evidence>
<dbReference type="PROSITE" id="PS51767">
    <property type="entry name" value="PEPTIDASE_A1"/>
    <property type="match status" value="1"/>
</dbReference>
<feature type="active site" evidence="10">
    <location>
        <position position="94"/>
    </location>
</feature>
<comment type="catalytic activity">
    <reaction evidence="1">
        <text>Hydrolysis of proteins with broad specificity similar to that of pepsin A, preferring hydrophobic residues at P1 and P1'. Clots milk and activates trypsinogen. Does not cleave 4-Gln-|-His-5, but does cleave 10-His-|-Leu-11 and 12-Val-|-Glu-13 in B chain of insulin.</text>
        <dbReference type="EC" id="3.4.23.21"/>
    </reaction>
</comment>
<dbReference type="InterPro" id="IPR021109">
    <property type="entry name" value="Peptidase_aspartic_dom_sf"/>
</dbReference>
<evidence type="ECO:0000256" key="1">
    <source>
        <dbReference type="ARBA" id="ARBA00001130"/>
    </source>
</evidence>
<evidence type="ECO:0000313" key="14">
    <source>
        <dbReference type="EMBL" id="KAJ8662942.1"/>
    </source>
</evidence>
<evidence type="ECO:0000256" key="7">
    <source>
        <dbReference type="ARBA" id="ARBA00022801"/>
    </source>
</evidence>
<evidence type="ECO:0000256" key="3">
    <source>
        <dbReference type="ARBA" id="ARBA00013205"/>
    </source>
</evidence>
<dbReference type="InterPro" id="IPR001461">
    <property type="entry name" value="Aspartic_peptidase_A1"/>
</dbReference>
<dbReference type="EC" id="3.4.23.21" evidence="3"/>
<evidence type="ECO:0000256" key="12">
    <source>
        <dbReference type="SAM" id="SignalP"/>
    </source>
</evidence>
<dbReference type="InterPro" id="IPR001969">
    <property type="entry name" value="Aspartic_peptidase_AS"/>
</dbReference>
<feature type="chain" id="PRO_5042109005" description="rhizopuspepsin" evidence="12">
    <location>
        <begin position="22"/>
        <end position="381"/>
    </location>
</feature>
<dbReference type="Pfam" id="PF00026">
    <property type="entry name" value="Asp"/>
    <property type="match status" value="1"/>
</dbReference>
<accession>A0AAD8DIG2</accession>
<reference evidence="14 15" key="1">
    <citation type="submission" date="2023-03" db="EMBL/GenBank/DDBJ databases">
        <title>Genome sequence of Lichtheimia ornata CBS 291.66.</title>
        <authorList>
            <person name="Mohabir J.T."/>
            <person name="Shea T.P."/>
            <person name="Kurbessoian T."/>
            <person name="Berby B."/>
            <person name="Fontaine J."/>
            <person name="Livny J."/>
            <person name="Gnirke A."/>
            <person name="Stajich J.E."/>
            <person name="Cuomo C.A."/>
        </authorList>
    </citation>
    <scope>NUCLEOTIDE SEQUENCE [LARGE SCALE GENOMIC DNA]</scope>
    <source>
        <strain evidence="14">CBS 291.66</strain>
    </source>
</reference>
<dbReference type="GO" id="GO:0004190">
    <property type="term" value="F:aspartic-type endopeptidase activity"/>
    <property type="evidence" value="ECO:0007669"/>
    <property type="project" value="UniProtKB-KW"/>
</dbReference>
<dbReference type="Gene3D" id="2.40.70.10">
    <property type="entry name" value="Acid Proteases"/>
    <property type="match status" value="2"/>
</dbReference>
<evidence type="ECO:0000313" key="15">
    <source>
        <dbReference type="Proteomes" id="UP001234581"/>
    </source>
</evidence>
<dbReference type="PROSITE" id="PS00141">
    <property type="entry name" value="ASP_PROTEASE"/>
    <property type="match status" value="2"/>
</dbReference>
<comment type="caution">
    <text evidence="14">The sequence shown here is derived from an EMBL/GenBank/DDBJ whole genome shotgun (WGS) entry which is preliminary data.</text>
</comment>
<keyword evidence="6 11" id="KW-0064">Aspartyl protease</keyword>
<feature type="domain" description="Peptidase A1" evidence="13">
    <location>
        <begin position="76"/>
        <end position="378"/>
    </location>
</feature>
<dbReference type="FunFam" id="2.40.70.10:FF:000115">
    <property type="entry name" value="Lysosomal aspartic protease"/>
    <property type="match status" value="1"/>
</dbReference>
<evidence type="ECO:0000256" key="4">
    <source>
        <dbReference type="ARBA" id="ARBA00022670"/>
    </source>
</evidence>
<keyword evidence="7 11" id="KW-0378">Hydrolase</keyword>
<keyword evidence="4 11" id="KW-0645">Protease</keyword>
<dbReference type="AlphaFoldDB" id="A0AAD8DIG2"/>
<dbReference type="Proteomes" id="UP001234581">
    <property type="component" value="Unassembled WGS sequence"/>
</dbReference>
<keyword evidence="5 12" id="KW-0732">Signal</keyword>
<dbReference type="EMBL" id="JARTCD010000003">
    <property type="protein sequence ID" value="KAJ8662942.1"/>
    <property type="molecule type" value="Genomic_DNA"/>
</dbReference>
<evidence type="ECO:0000256" key="10">
    <source>
        <dbReference type="PIRSR" id="PIRSR601461-1"/>
    </source>
</evidence>
<dbReference type="PRINTS" id="PR00792">
    <property type="entry name" value="PEPSIN"/>
</dbReference>
<keyword evidence="15" id="KW-1185">Reference proteome</keyword>
<keyword evidence="9" id="KW-1015">Disulfide bond</keyword>
<feature type="signal peptide" evidence="12">
    <location>
        <begin position="1"/>
        <end position="21"/>
    </location>
</feature>
<organism evidence="14 15">
    <name type="scientific">Lichtheimia ornata</name>
    <dbReference type="NCBI Taxonomy" id="688661"/>
    <lineage>
        <taxon>Eukaryota</taxon>
        <taxon>Fungi</taxon>
        <taxon>Fungi incertae sedis</taxon>
        <taxon>Mucoromycota</taxon>
        <taxon>Mucoromycotina</taxon>
        <taxon>Mucoromycetes</taxon>
        <taxon>Mucorales</taxon>
        <taxon>Lichtheimiaceae</taxon>
        <taxon>Lichtheimia</taxon>
    </lineage>
</organism>
<dbReference type="PANTHER" id="PTHR47966">
    <property type="entry name" value="BETA-SITE APP-CLEAVING ENZYME, ISOFORM A-RELATED"/>
    <property type="match status" value="1"/>
</dbReference>
<keyword evidence="8" id="KW-0865">Zymogen</keyword>